<reference evidence="5 6" key="1">
    <citation type="submission" date="2023-07" db="EMBL/GenBank/DDBJ databases">
        <title>Genomic Encyclopedia of Type Strains, Phase IV (KMG-IV): sequencing the most valuable type-strain genomes for metagenomic binning, comparative biology and taxonomic classification.</title>
        <authorList>
            <person name="Goeker M."/>
        </authorList>
    </citation>
    <scope>NUCLEOTIDE SEQUENCE [LARGE SCALE GENOMIC DNA]</scope>
    <source>
        <strain evidence="5 6">DSM 100301</strain>
    </source>
</reference>
<dbReference type="InterPro" id="IPR050204">
    <property type="entry name" value="AraC_XylS_family_regulators"/>
</dbReference>
<comment type="caution">
    <text evidence="5">The sequence shown here is derived from an EMBL/GenBank/DDBJ whole genome shotgun (WGS) entry which is preliminary data.</text>
</comment>
<dbReference type="Pfam" id="PF12833">
    <property type="entry name" value="HTH_18"/>
    <property type="match status" value="1"/>
</dbReference>
<protein>
    <submittedName>
        <fullName evidence="5">AraC-like DNA-binding protein</fullName>
    </submittedName>
</protein>
<dbReference type="PROSITE" id="PS01124">
    <property type="entry name" value="HTH_ARAC_FAMILY_2"/>
    <property type="match status" value="1"/>
</dbReference>
<organism evidence="5 6">
    <name type="scientific">Rhizobium paknamense</name>
    <dbReference type="NCBI Taxonomy" id="1206817"/>
    <lineage>
        <taxon>Bacteria</taxon>
        <taxon>Pseudomonadati</taxon>
        <taxon>Pseudomonadota</taxon>
        <taxon>Alphaproteobacteria</taxon>
        <taxon>Hyphomicrobiales</taxon>
        <taxon>Rhizobiaceae</taxon>
        <taxon>Rhizobium/Agrobacterium group</taxon>
        <taxon>Rhizobium</taxon>
    </lineage>
</organism>
<dbReference type="Proteomes" id="UP001235269">
    <property type="component" value="Unassembled WGS sequence"/>
</dbReference>
<dbReference type="InterPro" id="IPR018062">
    <property type="entry name" value="HTH_AraC-typ_CS"/>
</dbReference>
<dbReference type="PROSITE" id="PS00041">
    <property type="entry name" value="HTH_ARAC_FAMILY_1"/>
    <property type="match status" value="1"/>
</dbReference>
<evidence type="ECO:0000256" key="2">
    <source>
        <dbReference type="ARBA" id="ARBA00023125"/>
    </source>
</evidence>
<dbReference type="PANTHER" id="PTHR46796:SF7">
    <property type="entry name" value="ARAC FAMILY TRANSCRIPTIONAL REGULATOR"/>
    <property type="match status" value="1"/>
</dbReference>
<name>A0ABU0IG00_9HYPH</name>
<evidence type="ECO:0000313" key="6">
    <source>
        <dbReference type="Proteomes" id="UP001235269"/>
    </source>
</evidence>
<gene>
    <name evidence="5" type="ORF">QO005_003535</name>
</gene>
<keyword evidence="6" id="KW-1185">Reference proteome</keyword>
<dbReference type="SUPFAM" id="SSF46689">
    <property type="entry name" value="Homeodomain-like"/>
    <property type="match status" value="2"/>
</dbReference>
<evidence type="ECO:0000256" key="3">
    <source>
        <dbReference type="ARBA" id="ARBA00023163"/>
    </source>
</evidence>
<dbReference type="EMBL" id="JAUSWH010000013">
    <property type="protein sequence ID" value="MDQ0457186.1"/>
    <property type="molecule type" value="Genomic_DNA"/>
</dbReference>
<evidence type="ECO:0000313" key="5">
    <source>
        <dbReference type="EMBL" id="MDQ0457186.1"/>
    </source>
</evidence>
<proteinExistence type="predicted"/>
<evidence type="ECO:0000256" key="1">
    <source>
        <dbReference type="ARBA" id="ARBA00023015"/>
    </source>
</evidence>
<dbReference type="Gene3D" id="1.10.10.60">
    <property type="entry name" value="Homeodomain-like"/>
    <property type="match status" value="2"/>
</dbReference>
<dbReference type="InterPro" id="IPR032783">
    <property type="entry name" value="AraC_lig"/>
</dbReference>
<dbReference type="PANTHER" id="PTHR46796">
    <property type="entry name" value="HTH-TYPE TRANSCRIPTIONAL ACTIVATOR RHAS-RELATED"/>
    <property type="match status" value="1"/>
</dbReference>
<keyword evidence="3" id="KW-0804">Transcription</keyword>
<dbReference type="InterPro" id="IPR018060">
    <property type="entry name" value="HTH_AraC"/>
</dbReference>
<sequence length="310" mass="33970">MDPLSDILRLLKIESVLSSRMEVRGRHAIRFPAYRHMKFGTIIEGARFVRVDDEQPIYLGEGDFYLLTNGKSYCVGSDPDLEPVDGLRVFKDHMGSDGIVRYGETGDLTVAAAGRFSFADDRVADLLSFLPSLVHIPRGSPGSEVLASLLPLLRLESGSASAAGAVVAASSLANLVLVHIIRAYMARGDFAQGWLPAMSDPKIAASLSLMHGDVRRRWTVDLLAQAVGMSRTAYCVKFKERVGKTPLDYLTHWRMMLAADSLENERLSIAEVAYSVGYSSDTAFSVAFKRIMGTSPSSFRLRWASPESST</sequence>
<dbReference type="Pfam" id="PF12852">
    <property type="entry name" value="Cupin_6"/>
    <property type="match status" value="1"/>
</dbReference>
<feature type="domain" description="HTH araC/xylS-type" evidence="4">
    <location>
        <begin position="204"/>
        <end position="302"/>
    </location>
</feature>
<dbReference type="InterPro" id="IPR020449">
    <property type="entry name" value="Tscrpt_reg_AraC-type_HTH"/>
</dbReference>
<keyword evidence="1" id="KW-0805">Transcription regulation</keyword>
<dbReference type="SMART" id="SM00342">
    <property type="entry name" value="HTH_ARAC"/>
    <property type="match status" value="1"/>
</dbReference>
<accession>A0ABU0IG00</accession>
<dbReference type="InterPro" id="IPR009057">
    <property type="entry name" value="Homeodomain-like_sf"/>
</dbReference>
<dbReference type="PRINTS" id="PR00032">
    <property type="entry name" value="HTHARAC"/>
</dbReference>
<keyword evidence="2" id="KW-0238">DNA-binding</keyword>
<evidence type="ECO:0000259" key="4">
    <source>
        <dbReference type="PROSITE" id="PS01124"/>
    </source>
</evidence>
<dbReference type="RefSeq" id="WP_307159366.1">
    <property type="nucleotide sequence ID" value="NZ_JAUSWH010000013.1"/>
</dbReference>